<dbReference type="KEGG" id="lcy:LC20004_11740"/>
<reference evidence="1 2" key="1">
    <citation type="submission" date="2016-10" db="EMBL/GenBank/DDBJ databases">
        <title>The whole genome sequencing and assembly of L. cotyniformis subsp. torquens DSM 20004 strain.</title>
        <authorList>
            <person name="Park M.-K."/>
            <person name="Lee Y.-J."/>
            <person name="Yi H."/>
            <person name="Bahn Y.-S."/>
            <person name="Kim J.F."/>
            <person name="Lee D.-W."/>
        </authorList>
    </citation>
    <scope>NUCLEOTIDE SEQUENCE [LARGE SCALE GENOMIC DNA]</scope>
    <source>
        <strain evidence="1 2">DSM 20004</strain>
    </source>
</reference>
<dbReference type="RefSeq" id="WP_010012504.1">
    <property type="nucleotide sequence ID" value="NZ_AEOS01000039.1"/>
</dbReference>
<protein>
    <submittedName>
        <fullName evidence="1">Uncharacterized protein</fullName>
    </submittedName>
</protein>
<dbReference type="AlphaFoldDB" id="A0A2D1KR12"/>
<name>A0A2D1KR12_9LACO</name>
<dbReference type="OrthoDB" id="2302008at2"/>
<organism evidence="1 2">
    <name type="scientific">Loigolactobacillus coryniformis subsp. torquens DSM 20004 = KCTC 3535</name>
    <dbReference type="NCBI Taxonomy" id="1423822"/>
    <lineage>
        <taxon>Bacteria</taxon>
        <taxon>Bacillati</taxon>
        <taxon>Bacillota</taxon>
        <taxon>Bacilli</taxon>
        <taxon>Lactobacillales</taxon>
        <taxon>Lactobacillaceae</taxon>
        <taxon>Loigolactobacillus</taxon>
    </lineage>
</organism>
<proteinExistence type="predicted"/>
<dbReference type="Proteomes" id="UP000223559">
    <property type="component" value="Chromosome"/>
</dbReference>
<evidence type="ECO:0000313" key="1">
    <source>
        <dbReference type="EMBL" id="ATO44531.1"/>
    </source>
</evidence>
<keyword evidence="2" id="KW-1185">Reference proteome</keyword>
<sequence length="121" mass="13919">MKLYQALTQVTLNNELAGQSANFHVTIDTTAPLHHELPTLYHYIHSVLKPGASHKDNNLKYVSDHIFILENFDFNAHRFTQHLKTPAEQASFAYNLVEDLNRHLTLNLDLPNQEVQLLFAK</sequence>
<gene>
    <name evidence="1" type="ORF">LC20004_11740</name>
</gene>
<accession>A0A2D1KR12</accession>
<dbReference type="EMBL" id="CP017697">
    <property type="protein sequence ID" value="ATO44531.1"/>
    <property type="molecule type" value="Genomic_DNA"/>
</dbReference>
<evidence type="ECO:0000313" key="2">
    <source>
        <dbReference type="Proteomes" id="UP000223559"/>
    </source>
</evidence>